<feature type="transmembrane region" description="Helical" evidence="1">
    <location>
        <begin position="6"/>
        <end position="25"/>
    </location>
</feature>
<evidence type="ECO:0000259" key="2">
    <source>
        <dbReference type="Pfam" id="PF14620"/>
    </source>
</evidence>
<dbReference type="InterPro" id="IPR048402">
    <property type="entry name" value="YpeB_N"/>
</dbReference>
<evidence type="ECO:0000313" key="5">
    <source>
        <dbReference type="Proteomes" id="UP000094296"/>
    </source>
</evidence>
<dbReference type="STRING" id="766136.BHF68_09800"/>
<evidence type="ECO:0000259" key="3">
    <source>
        <dbReference type="Pfam" id="PF20769"/>
    </source>
</evidence>
<accession>A0A1E5FZS4</accession>
<dbReference type="RefSeq" id="WP_069643950.1">
    <property type="nucleotide sequence ID" value="NZ_MIJE01000033.1"/>
</dbReference>
<reference evidence="4 5" key="1">
    <citation type="submission" date="2016-09" db="EMBL/GenBank/DDBJ databases">
        <title>Draft genome sequence for the type strain of Desulfuribacillus alkaliarsenatis AHT28, an obligately anaerobic, sulfidogenic bacterium isolated from Russian soda lake sediments.</title>
        <authorList>
            <person name="Abin C.A."/>
            <person name="Hollibaugh J.T."/>
        </authorList>
    </citation>
    <scope>NUCLEOTIDE SEQUENCE [LARGE SCALE GENOMIC DNA]</scope>
    <source>
        <strain evidence="4 5">AHT28</strain>
    </source>
</reference>
<proteinExistence type="predicted"/>
<dbReference type="NCBIfam" id="TIGR02889">
    <property type="entry name" value="spore_YpeB"/>
    <property type="match status" value="1"/>
</dbReference>
<dbReference type="GO" id="GO:0009847">
    <property type="term" value="P:spore germination"/>
    <property type="evidence" value="ECO:0007669"/>
    <property type="project" value="InterPro"/>
</dbReference>
<dbReference type="Proteomes" id="UP000094296">
    <property type="component" value="Unassembled WGS sequence"/>
</dbReference>
<organism evidence="4 5">
    <name type="scientific">Desulfuribacillus alkaliarsenatis</name>
    <dbReference type="NCBI Taxonomy" id="766136"/>
    <lineage>
        <taxon>Bacteria</taxon>
        <taxon>Bacillati</taxon>
        <taxon>Bacillota</taxon>
        <taxon>Desulfuribacillia</taxon>
        <taxon>Desulfuribacillales</taxon>
        <taxon>Desulfuribacillaceae</taxon>
        <taxon>Desulfuribacillus</taxon>
    </lineage>
</organism>
<feature type="domain" description="Sporulation protein YpeB N-terminal" evidence="3">
    <location>
        <begin position="30"/>
        <end position="165"/>
    </location>
</feature>
<keyword evidence="1" id="KW-0812">Transmembrane</keyword>
<feature type="domain" description="Sporulation protein YpeB PepSY1 and PepSY2" evidence="2">
    <location>
        <begin position="183"/>
        <end position="375"/>
    </location>
</feature>
<keyword evidence="1" id="KW-0472">Membrane</keyword>
<protein>
    <submittedName>
        <fullName evidence="4">Germination protein YpeB</fullName>
    </submittedName>
</protein>
<evidence type="ECO:0000313" key="4">
    <source>
        <dbReference type="EMBL" id="OEF96030.1"/>
    </source>
</evidence>
<dbReference type="Pfam" id="PF20769">
    <property type="entry name" value="YPEB_N"/>
    <property type="match status" value="1"/>
</dbReference>
<name>A0A1E5FZS4_9FIRM</name>
<keyword evidence="5" id="KW-1185">Reference proteome</keyword>
<evidence type="ECO:0000256" key="1">
    <source>
        <dbReference type="SAM" id="Phobius"/>
    </source>
</evidence>
<dbReference type="Pfam" id="PF14620">
    <property type="entry name" value="YPEB_PepSY1-2"/>
    <property type="match status" value="1"/>
</dbReference>
<dbReference type="EMBL" id="MIJE01000033">
    <property type="protein sequence ID" value="OEF96030.1"/>
    <property type="molecule type" value="Genomic_DNA"/>
</dbReference>
<gene>
    <name evidence="4" type="ORF">BHF68_09800</name>
</gene>
<dbReference type="AlphaFoldDB" id="A0A1E5FZS4"/>
<dbReference type="OrthoDB" id="2372097at2"/>
<sequence>MYKKVASWLTPILAIAIIAVGYWGYTEQQEKQQLYNKAENQYQRAFHELSYYVNSVQDELGTAIAINSPGQYRQCLSNVWRLSYAAQARIGQLPLGIMEFSETENFIARVADFSYRTAVRDLDEEPLTDEEWETLHVLYDCATRIQGEISSVQTAVLAERLSWTEFEMMYAATDEPLDNNIINGFNNLEQEVGQFPEVSWGVGIDSINQIKQDKIKRMNDGERFDEQQIENKIVEFLELGPEKQFDIVRNPDAGDYVTYSVVVTNSDEDIIYLDVTEIEGHVLWLLQDRPVGRPTIDLSEAEQNAAEYLRKLDVENAIATNIDEYENIAVIDFASYIDDIVVYPDKITVKIALDNGEIIGFSAMEYYLNNNEREIAEPNLTIDEARDRLNSRLQIEEQRLAIIEDNTGVEVLTYEFIGTLNNSTYRVFVNVENGREEKVEKIDHLGIERVFRRF</sequence>
<keyword evidence="1" id="KW-1133">Transmembrane helix</keyword>
<comment type="caution">
    <text evidence="4">The sequence shown here is derived from an EMBL/GenBank/DDBJ whole genome shotgun (WGS) entry which is preliminary data.</text>
</comment>
<dbReference type="InterPro" id="IPR014239">
    <property type="entry name" value="YpeB_PepSY1-2"/>
</dbReference>